<gene>
    <name evidence="1" type="ORF">IPJ38_06265</name>
</gene>
<dbReference type="Proteomes" id="UP000739411">
    <property type="component" value="Unassembled WGS sequence"/>
</dbReference>
<reference evidence="1 2" key="1">
    <citation type="submission" date="2020-10" db="EMBL/GenBank/DDBJ databases">
        <title>Connecting structure to function with the recovery of over 1000 high-quality activated sludge metagenome-assembled genomes encoding full-length rRNA genes using long-read sequencing.</title>
        <authorList>
            <person name="Singleton C.M."/>
            <person name="Petriglieri F."/>
            <person name="Kristensen J.M."/>
            <person name="Kirkegaard R.H."/>
            <person name="Michaelsen T.Y."/>
            <person name="Andersen M.H."/>
            <person name="Karst S.M."/>
            <person name="Dueholm M.S."/>
            <person name="Nielsen P.H."/>
            <person name="Albertsen M."/>
        </authorList>
    </citation>
    <scope>NUCLEOTIDE SEQUENCE [LARGE SCALE GENOMIC DNA]</scope>
    <source>
        <strain evidence="1">EsbW_18-Q3-R4-48_BATAC.463</strain>
    </source>
</reference>
<dbReference type="PANTHER" id="PTHR39624:SF2">
    <property type="entry name" value="OSMC-LIKE PROTEIN"/>
    <property type="match status" value="1"/>
</dbReference>
<dbReference type="PANTHER" id="PTHR39624">
    <property type="entry name" value="PROTEIN INVOLVED IN RIMO-MEDIATED BETA-METHYLTHIOLATION OF RIBOSOMAL PROTEIN S12 YCAO"/>
    <property type="match status" value="1"/>
</dbReference>
<dbReference type="Pfam" id="PF02566">
    <property type="entry name" value="OsmC"/>
    <property type="match status" value="1"/>
</dbReference>
<proteinExistence type="predicted"/>
<organism evidence="1 2">
    <name type="scientific">Candidatus Dechloromonas phosphorivorans</name>
    <dbReference type="NCBI Taxonomy" id="2899244"/>
    <lineage>
        <taxon>Bacteria</taxon>
        <taxon>Pseudomonadati</taxon>
        <taxon>Pseudomonadota</taxon>
        <taxon>Betaproteobacteria</taxon>
        <taxon>Rhodocyclales</taxon>
        <taxon>Azonexaceae</taxon>
        <taxon>Dechloromonas</taxon>
    </lineage>
</organism>
<dbReference type="InterPro" id="IPR003718">
    <property type="entry name" value="OsmC/Ohr_fam"/>
</dbReference>
<evidence type="ECO:0000313" key="1">
    <source>
        <dbReference type="EMBL" id="MBK7414765.1"/>
    </source>
</evidence>
<dbReference type="InterPro" id="IPR015946">
    <property type="entry name" value="KH_dom-like_a/b"/>
</dbReference>
<name>A0A935K8R0_9RHOO</name>
<protein>
    <submittedName>
        <fullName evidence="1">OsmC family protein</fullName>
    </submittedName>
</protein>
<evidence type="ECO:0000313" key="2">
    <source>
        <dbReference type="Proteomes" id="UP000739411"/>
    </source>
</evidence>
<sequence length="125" mass="13397">MYKTLVDNSPLIKVNTSKFEAHYAVNGSLMNPLEAFYASLAACAAVFAKKTCKSLGIPAEGIDINCTPYAGPGGPLTLAKFKTEVRFPAHFTAEQKAEILDSIAQCAVKEVVKDGPNIEFLVSEV</sequence>
<dbReference type="SUPFAM" id="SSF82784">
    <property type="entry name" value="OsmC-like"/>
    <property type="match status" value="1"/>
</dbReference>
<accession>A0A935K8R0</accession>
<dbReference type="InterPro" id="IPR036102">
    <property type="entry name" value="OsmC/Ohrsf"/>
</dbReference>
<dbReference type="EMBL" id="JADJMS010000013">
    <property type="protein sequence ID" value="MBK7414765.1"/>
    <property type="molecule type" value="Genomic_DNA"/>
</dbReference>
<dbReference type="Gene3D" id="3.30.300.20">
    <property type="match status" value="1"/>
</dbReference>
<comment type="caution">
    <text evidence="1">The sequence shown here is derived from an EMBL/GenBank/DDBJ whole genome shotgun (WGS) entry which is preliminary data.</text>
</comment>
<dbReference type="AlphaFoldDB" id="A0A935K8R0"/>